<evidence type="ECO:0000313" key="2">
    <source>
        <dbReference type="EMBL" id="GBM48636.1"/>
    </source>
</evidence>
<keyword evidence="3" id="KW-1185">Reference proteome</keyword>
<accession>A0A4Y2G788</accession>
<feature type="compositionally biased region" description="Basic residues" evidence="1">
    <location>
        <begin position="88"/>
        <end position="97"/>
    </location>
</feature>
<comment type="caution">
    <text evidence="2">The sequence shown here is derived from an EMBL/GenBank/DDBJ whole genome shotgun (WGS) entry which is preliminary data.</text>
</comment>
<dbReference type="AlphaFoldDB" id="A0A4Y2G788"/>
<evidence type="ECO:0000256" key="1">
    <source>
        <dbReference type="SAM" id="MobiDB-lite"/>
    </source>
</evidence>
<dbReference type="Proteomes" id="UP000499080">
    <property type="component" value="Unassembled WGS sequence"/>
</dbReference>
<reference evidence="2 3" key="1">
    <citation type="journal article" date="2019" name="Sci. Rep.">
        <title>Orb-weaving spider Araneus ventricosus genome elucidates the spidroin gene catalogue.</title>
        <authorList>
            <person name="Kono N."/>
            <person name="Nakamura H."/>
            <person name="Ohtoshi R."/>
            <person name="Moran D.A.P."/>
            <person name="Shinohara A."/>
            <person name="Yoshida Y."/>
            <person name="Fujiwara M."/>
            <person name="Mori M."/>
            <person name="Tomita M."/>
            <person name="Arakawa K."/>
        </authorList>
    </citation>
    <scope>NUCLEOTIDE SEQUENCE [LARGE SCALE GENOMIC DNA]</scope>
</reference>
<dbReference type="EMBL" id="BGPR01001222">
    <property type="protein sequence ID" value="GBM48636.1"/>
    <property type="molecule type" value="Genomic_DNA"/>
</dbReference>
<gene>
    <name evidence="2" type="ORF">AVEN_135011_1</name>
</gene>
<dbReference type="OrthoDB" id="6508425at2759"/>
<organism evidence="2 3">
    <name type="scientific">Araneus ventricosus</name>
    <name type="common">Orbweaver spider</name>
    <name type="synonym">Epeira ventricosa</name>
    <dbReference type="NCBI Taxonomy" id="182803"/>
    <lineage>
        <taxon>Eukaryota</taxon>
        <taxon>Metazoa</taxon>
        <taxon>Ecdysozoa</taxon>
        <taxon>Arthropoda</taxon>
        <taxon>Chelicerata</taxon>
        <taxon>Arachnida</taxon>
        <taxon>Araneae</taxon>
        <taxon>Araneomorphae</taxon>
        <taxon>Entelegynae</taxon>
        <taxon>Araneoidea</taxon>
        <taxon>Araneidae</taxon>
        <taxon>Araneus</taxon>
    </lineage>
</organism>
<feature type="compositionally biased region" description="Basic residues" evidence="1">
    <location>
        <begin position="115"/>
        <end position="124"/>
    </location>
</feature>
<feature type="region of interest" description="Disordered" evidence="1">
    <location>
        <begin position="83"/>
        <end position="124"/>
    </location>
</feature>
<sequence>MCRITLILKSNAYFTSLKNKEEYVSLYVKVSQHSAAWNREITIFMTEHGPFPQNLKRFKLFNTDNCNCGAVGTPTHYATSVPSPSHGTCHHQTKRTHWSGETHHSQQGIRTENQHHHRIHASKQ</sequence>
<name>A0A4Y2G788_ARAVE</name>
<evidence type="ECO:0000313" key="3">
    <source>
        <dbReference type="Proteomes" id="UP000499080"/>
    </source>
</evidence>
<proteinExistence type="predicted"/>
<protein>
    <submittedName>
        <fullName evidence="2">Uncharacterized protein</fullName>
    </submittedName>
</protein>